<gene>
    <name evidence="1" type="ORF">GCM10009654_63450</name>
</gene>
<accession>A0ABP4G0E2</accession>
<sequence>MPELDQRVSGVCGETVEQQAYITRFLLDYTAVPLAGAAFLRGVLPTPDAVRVVTGAADAVAPRELTVFEIPLSDEDDEPVTAPLVLGWTRTLVSGAHPRTDAFVMGMPLAAVDTAVLEAAGPTRDDQVLRVLRTLAWPFVETPPSPALCGFLFTGQASMRLYLATERADGLIAADVRLTGGLTALLAALPSLIGEEERWVTDMSDPHCVHVVDLTTW</sequence>
<name>A0ABP4G0E2_9ACTN</name>
<dbReference type="RefSeq" id="WP_344284356.1">
    <property type="nucleotide sequence ID" value="NZ_BAAAKV010000092.1"/>
</dbReference>
<evidence type="ECO:0000313" key="1">
    <source>
        <dbReference type="EMBL" id="GAA1198000.1"/>
    </source>
</evidence>
<proteinExistence type="predicted"/>
<comment type="caution">
    <text evidence="1">The sequence shown here is derived from an EMBL/GenBank/DDBJ whole genome shotgun (WGS) entry which is preliminary data.</text>
</comment>
<dbReference type="EMBL" id="BAAAKV010000092">
    <property type="protein sequence ID" value="GAA1198000.1"/>
    <property type="molecule type" value="Genomic_DNA"/>
</dbReference>
<reference evidence="2" key="1">
    <citation type="journal article" date="2019" name="Int. J. Syst. Evol. Microbiol.">
        <title>The Global Catalogue of Microorganisms (GCM) 10K type strain sequencing project: providing services to taxonomists for standard genome sequencing and annotation.</title>
        <authorList>
            <consortium name="The Broad Institute Genomics Platform"/>
            <consortium name="The Broad Institute Genome Sequencing Center for Infectious Disease"/>
            <person name="Wu L."/>
            <person name="Ma J."/>
        </authorList>
    </citation>
    <scope>NUCLEOTIDE SEQUENCE [LARGE SCALE GENOMIC DNA]</scope>
    <source>
        <strain evidence="2">JCM 12696</strain>
    </source>
</reference>
<organism evidence="1 2">
    <name type="scientific">Streptomyces hebeiensis</name>
    <dbReference type="NCBI Taxonomy" id="229486"/>
    <lineage>
        <taxon>Bacteria</taxon>
        <taxon>Bacillati</taxon>
        <taxon>Actinomycetota</taxon>
        <taxon>Actinomycetes</taxon>
        <taxon>Kitasatosporales</taxon>
        <taxon>Streptomycetaceae</taxon>
        <taxon>Streptomyces</taxon>
    </lineage>
</organism>
<dbReference type="Proteomes" id="UP001501371">
    <property type="component" value="Unassembled WGS sequence"/>
</dbReference>
<evidence type="ECO:0000313" key="2">
    <source>
        <dbReference type="Proteomes" id="UP001501371"/>
    </source>
</evidence>
<protein>
    <submittedName>
        <fullName evidence="1">Uncharacterized protein</fullName>
    </submittedName>
</protein>
<keyword evidence="2" id="KW-1185">Reference proteome</keyword>